<sequence length="197" mass="21291">MQVIIIYVFLYLVYWGDLHTHSNLRKSEVVAGGGVHLTRWFATSVMRRDIMLASVHRTVGVVVAAVAGVAVVEAAGDTTEVAAAEEEAMVVMRADPSVTSVTPTATLHVTATRRNVVTNATEQVTLHAIVLLKETTPEMMEADHHTPEVAVEEVVVEEIVTTVVSPDILVAIVPRSAQEVVVVDVVTMISTFRQILA</sequence>
<name>A0A226EGJ2_FOLCA</name>
<accession>A0A226EGJ2</accession>
<dbReference type="Proteomes" id="UP000198287">
    <property type="component" value="Unassembled WGS sequence"/>
</dbReference>
<evidence type="ECO:0000313" key="1">
    <source>
        <dbReference type="EMBL" id="OXA56692.1"/>
    </source>
</evidence>
<evidence type="ECO:0000313" key="2">
    <source>
        <dbReference type="Proteomes" id="UP000198287"/>
    </source>
</evidence>
<dbReference type="AlphaFoldDB" id="A0A226EGJ2"/>
<keyword evidence="2" id="KW-1185">Reference proteome</keyword>
<reference evidence="1 2" key="1">
    <citation type="submission" date="2015-12" db="EMBL/GenBank/DDBJ databases">
        <title>The genome of Folsomia candida.</title>
        <authorList>
            <person name="Faddeeva A."/>
            <person name="Derks M.F."/>
            <person name="Anvar Y."/>
            <person name="Smit S."/>
            <person name="Van Straalen N."/>
            <person name="Roelofs D."/>
        </authorList>
    </citation>
    <scope>NUCLEOTIDE SEQUENCE [LARGE SCALE GENOMIC DNA]</scope>
    <source>
        <strain evidence="1 2">VU population</strain>
        <tissue evidence="1">Whole body</tissue>
    </source>
</reference>
<organism evidence="1 2">
    <name type="scientific">Folsomia candida</name>
    <name type="common">Springtail</name>
    <dbReference type="NCBI Taxonomy" id="158441"/>
    <lineage>
        <taxon>Eukaryota</taxon>
        <taxon>Metazoa</taxon>
        <taxon>Ecdysozoa</taxon>
        <taxon>Arthropoda</taxon>
        <taxon>Hexapoda</taxon>
        <taxon>Collembola</taxon>
        <taxon>Entomobryomorpha</taxon>
        <taxon>Isotomoidea</taxon>
        <taxon>Isotomidae</taxon>
        <taxon>Proisotominae</taxon>
        <taxon>Folsomia</taxon>
    </lineage>
</organism>
<proteinExistence type="predicted"/>
<gene>
    <name evidence="1" type="ORF">Fcan01_07280</name>
</gene>
<dbReference type="EMBL" id="LNIX01000003">
    <property type="protein sequence ID" value="OXA56692.1"/>
    <property type="molecule type" value="Genomic_DNA"/>
</dbReference>
<comment type="caution">
    <text evidence="1">The sequence shown here is derived from an EMBL/GenBank/DDBJ whole genome shotgun (WGS) entry which is preliminary data.</text>
</comment>
<protein>
    <submittedName>
        <fullName evidence="1">Uncharacterized protein</fullName>
    </submittedName>
</protein>